<keyword evidence="2" id="KW-1185">Reference proteome</keyword>
<dbReference type="STRING" id="1304284.L21TH_1774"/>
<organism evidence="1 2">
    <name type="scientific">Caldisalinibacter kiritimatiensis</name>
    <dbReference type="NCBI Taxonomy" id="1304284"/>
    <lineage>
        <taxon>Bacteria</taxon>
        <taxon>Bacillati</taxon>
        <taxon>Bacillota</taxon>
        <taxon>Tissierellia</taxon>
        <taxon>Tissierellales</taxon>
        <taxon>Thermohalobacteraceae</taxon>
        <taxon>Caldisalinibacter</taxon>
    </lineage>
</organism>
<dbReference type="OrthoDB" id="9838270at2"/>
<evidence type="ECO:0000313" key="1">
    <source>
        <dbReference type="EMBL" id="EOD00198.1"/>
    </source>
</evidence>
<evidence type="ECO:0000313" key="2">
    <source>
        <dbReference type="Proteomes" id="UP000013378"/>
    </source>
</evidence>
<comment type="caution">
    <text evidence="1">The sequence shown here is derived from an EMBL/GenBank/DDBJ whole genome shotgun (WGS) entry which is preliminary data.</text>
</comment>
<gene>
    <name evidence="1" type="ORF">L21TH_1774</name>
</gene>
<sequence>MRIIQSLKNIEHLKQLSTLDKDLLNKVDEDFQCMLNQYKSLDWEYSPEANGITVILEPGDTSDILKHIGISHIKDTIPEFVDEFDLRDTTYTKSLILFNNEYAVLIYANPSEIDSDFQNWIKKNL</sequence>
<dbReference type="Proteomes" id="UP000013378">
    <property type="component" value="Unassembled WGS sequence"/>
</dbReference>
<name>R1ASR4_9FIRM</name>
<reference evidence="1 2" key="1">
    <citation type="journal article" date="2015" name="Geomicrobiol. J.">
        <title>Caldisalinibacter kiritimatiensis gen. nov., sp. nov., a moderately thermohalophilic thiosulfate-reducing bacterium from a hypersaline microbial mat.</title>
        <authorList>
            <person name="Ben Hania W."/>
            <person name="Joseph M."/>
            <person name="Fiebig A."/>
            <person name="Bunk B."/>
            <person name="Klenk H.-P."/>
            <person name="Fardeau M.-L."/>
            <person name="Spring S."/>
        </authorList>
    </citation>
    <scope>NUCLEOTIDE SEQUENCE [LARGE SCALE GENOMIC DNA]</scope>
    <source>
        <strain evidence="1 2">L21-TH-D2</strain>
    </source>
</reference>
<dbReference type="AlphaFoldDB" id="R1ASR4"/>
<dbReference type="eggNOG" id="ENOG5033FMZ">
    <property type="taxonomic scope" value="Bacteria"/>
</dbReference>
<protein>
    <submittedName>
        <fullName evidence="1">Uncharacterized protein</fullName>
    </submittedName>
</protein>
<accession>R1ASR4</accession>
<proteinExistence type="predicted"/>
<dbReference type="EMBL" id="ARZA01000202">
    <property type="protein sequence ID" value="EOD00198.1"/>
    <property type="molecule type" value="Genomic_DNA"/>
</dbReference>
<dbReference type="RefSeq" id="WP_006314419.1">
    <property type="nucleotide sequence ID" value="NZ_ARZA01000202.1"/>
</dbReference>